<dbReference type="InterPro" id="IPR050679">
    <property type="entry name" value="Bact_HTH_transcr_reg"/>
</dbReference>
<evidence type="ECO:0000313" key="7">
    <source>
        <dbReference type="Proteomes" id="UP000192288"/>
    </source>
</evidence>
<dbReference type="InterPro" id="IPR036388">
    <property type="entry name" value="WH-like_DNA-bd_sf"/>
</dbReference>
<reference evidence="6 7" key="1">
    <citation type="journal article" date="2017" name="Front. Microbiol.">
        <title>Genomic Characterization of Dairy Associated Leuconostoc Species and Diversity of Leuconostocs in Undefined Mixed Mesophilic Starter Cultures.</title>
        <authorList>
            <person name="Frantzen C.A."/>
            <person name="Kot W."/>
            <person name="Pedersen T.B."/>
            <person name="Ardo Y.M."/>
            <person name="Broadbent J.R."/>
            <person name="Neve H."/>
            <person name="Hansen L.H."/>
            <person name="Dal Bello F."/>
            <person name="Ostlie H.M."/>
            <person name="Kleppen H.P."/>
            <person name="Vogensen F.K."/>
            <person name="Holo H."/>
        </authorList>
    </citation>
    <scope>NUCLEOTIDE SEQUENCE [LARGE SCALE GENOMIC DNA]</scope>
    <source>
        <strain evidence="6 7">LMGCF08</strain>
    </source>
</reference>
<dbReference type="CDD" id="cd07377">
    <property type="entry name" value="WHTH_GntR"/>
    <property type="match status" value="1"/>
</dbReference>
<dbReference type="PRINTS" id="PR00035">
    <property type="entry name" value="HTHGNTR"/>
</dbReference>
<proteinExistence type="predicted"/>
<dbReference type="SMART" id="SM00866">
    <property type="entry name" value="UTRA"/>
    <property type="match status" value="1"/>
</dbReference>
<dbReference type="SMART" id="SM00345">
    <property type="entry name" value="HTH_GNTR"/>
    <property type="match status" value="1"/>
</dbReference>
<dbReference type="SUPFAM" id="SSF64288">
    <property type="entry name" value="Chorismate lyase-like"/>
    <property type="match status" value="1"/>
</dbReference>
<keyword evidence="3" id="KW-0804">Transcription</keyword>
<dbReference type="Pfam" id="PF00392">
    <property type="entry name" value="GntR"/>
    <property type="match status" value="1"/>
</dbReference>
<gene>
    <name evidence="6" type="ORF">BMR96_00275</name>
</gene>
<protein>
    <recommendedName>
        <fullName evidence="4">Trehalose operon repressor</fullName>
    </recommendedName>
</protein>
<dbReference type="InterPro" id="IPR011663">
    <property type="entry name" value="UTRA"/>
</dbReference>
<evidence type="ECO:0000256" key="1">
    <source>
        <dbReference type="ARBA" id="ARBA00023015"/>
    </source>
</evidence>
<dbReference type="RefSeq" id="WP_080519049.1">
    <property type="nucleotide sequence ID" value="NZ_MPLS01000001.1"/>
</dbReference>
<dbReference type="Gene3D" id="1.10.10.10">
    <property type="entry name" value="Winged helix-like DNA-binding domain superfamily/Winged helix DNA-binding domain"/>
    <property type="match status" value="1"/>
</dbReference>
<dbReference type="EMBL" id="MPLS01000001">
    <property type="protein sequence ID" value="ORI98724.1"/>
    <property type="molecule type" value="Genomic_DNA"/>
</dbReference>
<dbReference type="PANTHER" id="PTHR44846">
    <property type="entry name" value="MANNOSYL-D-GLYCERATE TRANSPORT/METABOLISM SYSTEM REPRESSOR MNGR-RELATED"/>
    <property type="match status" value="1"/>
</dbReference>
<evidence type="ECO:0000313" key="6">
    <source>
        <dbReference type="EMBL" id="ORI98724.1"/>
    </source>
</evidence>
<evidence type="ECO:0000256" key="3">
    <source>
        <dbReference type="ARBA" id="ARBA00023163"/>
    </source>
</evidence>
<dbReference type="Gene3D" id="3.40.1410.10">
    <property type="entry name" value="Chorismate lyase-like"/>
    <property type="match status" value="1"/>
</dbReference>
<dbReference type="InterPro" id="IPR012770">
    <property type="entry name" value="TreR"/>
</dbReference>
<dbReference type="GO" id="GO:0003700">
    <property type="term" value="F:DNA-binding transcription factor activity"/>
    <property type="evidence" value="ECO:0007669"/>
    <property type="project" value="UniProtKB-UniRule"/>
</dbReference>
<evidence type="ECO:0000256" key="4">
    <source>
        <dbReference type="NCBIfam" id="TIGR02404"/>
    </source>
</evidence>
<dbReference type="InterPro" id="IPR000524">
    <property type="entry name" value="Tscrpt_reg_HTH_GntR"/>
</dbReference>
<dbReference type="NCBIfam" id="TIGR02404">
    <property type="entry name" value="trehalos_R_Bsub"/>
    <property type="match status" value="1"/>
</dbReference>
<dbReference type="GO" id="GO:0045892">
    <property type="term" value="P:negative regulation of DNA-templated transcription"/>
    <property type="evidence" value="ECO:0007669"/>
    <property type="project" value="TreeGrafter"/>
</dbReference>
<keyword evidence="2" id="KW-0238">DNA-binding</keyword>
<dbReference type="PROSITE" id="PS50949">
    <property type="entry name" value="HTH_GNTR"/>
    <property type="match status" value="1"/>
</dbReference>
<comment type="caution">
    <text evidence="6">The sequence shown here is derived from an EMBL/GenBank/DDBJ whole genome shotgun (WGS) entry which is preliminary data.</text>
</comment>
<dbReference type="Pfam" id="PF07702">
    <property type="entry name" value="UTRA"/>
    <property type="match status" value="1"/>
</dbReference>
<sequence>MNKYQIIHDELLKEINDGKYPNNAMLPSDFALMNRYHVARETSRKAVAMLVDEGYVMRIKGRGTFVINQNRYSFPISHVESYRELAARLKLDERTQLLSITDSEVPSVFEYGDNTPVPATAVVRIRYLDNEPVIIDHDYVLKDVVPEIKKLSQSVSLFELFEQQLGLVISYAKKTITVEPANATDRQLMRLAESIPIVVIRSETFLNDGRIISFTESRHRADRFKSVEFSRRH</sequence>
<name>A0A1X0VGI3_LEUPS</name>
<dbReference type="STRING" id="33968.BMS77_03050"/>
<dbReference type="InterPro" id="IPR036390">
    <property type="entry name" value="WH_DNA-bd_sf"/>
</dbReference>
<dbReference type="SUPFAM" id="SSF46785">
    <property type="entry name" value="Winged helix' DNA-binding domain"/>
    <property type="match status" value="1"/>
</dbReference>
<keyword evidence="1" id="KW-0805">Transcription regulation</keyword>
<dbReference type="PANTHER" id="PTHR44846:SF12">
    <property type="entry name" value="HTH-TYPE TRANSCRIPTIONAL REGULATOR TRER"/>
    <property type="match status" value="1"/>
</dbReference>
<dbReference type="AlphaFoldDB" id="A0A1X0VGI3"/>
<dbReference type="InterPro" id="IPR028978">
    <property type="entry name" value="Chorismate_lyase_/UTRA_dom_sf"/>
</dbReference>
<evidence type="ECO:0000256" key="2">
    <source>
        <dbReference type="ARBA" id="ARBA00023125"/>
    </source>
</evidence>
<feature type="domain" description="HTH gntR-type" evidence="5">
    <location>
        <begin position="1"/>
        <end position="69"/>
    </location>
</feature>
<dbReference type="Proteomes" id="UP000192288">
    <property type="component" value="Unassembled WGS sequence"/>
</dbReference>
<accession>A0A1X0VGI3</accession>
<evidence type="ECO:0000259" key="5">
    <source>
        <dbReference type="PROSITE" id="PS50949"/>
    </source>
</evidence>
<dbReference type="eggNOG" id="COG2188">
    <property type="taxonomic scope" value="Bacteria"/>
</dbReference>
<organism evidence="6 7">
    <name type="scientific">Leuconostoc pseudomesenteroides</name>
    <dbReference type="NCBI Taxonomy" id="33968"/>
    <lineage>
        <taxon>Bacteria</taxon>
        <taxon>Bacillati</taxon>
        <taxon>Bacillota</taxon>
        <taxon>Bacilli</taxon>
        <taxon>Lactobacillales</taxon>
        <taxon>Lactobacillaceae</taxon>
        <taxon>Leuconostoc</taxon>
    </lineage>
</organism>
<dbReference type="GO" id="GO:0003677">
    <property type="term" value="F:DNA binding"/>
    <property type="evidence" value="ECO:0007669"/>
    <property type="project" value="UniProtKB-UniRule"/>
</dbReference>